<evidence type="ECO:0000313" key="2">
    <source>
        <dbReference type="Proteomes" id="UP001642360"/>
    </source>
</evidence>
<keyword evidence="2" id="KW-1185">Reference proteome</keyword>
<reference evidence="1 2" key="1">
    <citation type="submission" date="2024-02" db="EMBL/GenBank/DDBJ databases">
        <authorList>
            <person name="Vignale AGUSTIN F."/>
            <person name="Sosa J E."/>
            <person name="Modenutti C."/>
        </authorList>
    </citation>
    <scope>NUCLEOTIDE SEQUENCE [LARGE SCALE GENOMIC DNA]</scope>
</reference>
<name>A0ABC8RDA1_9AQUA</name>
<comment type="caution">
    <text evidence="1">The sequence shown here is derived from an EMBL/GenBank/DDBJ whole genome shotgun (WGS) entry which is preliminary data.</text>
</comment>
<accession>A0ABC8RDA1</accession>
<dbReference type="Proteomes" id="UP001642360">
    <property type="component" value="Unassembled WGS sequence"/>
</dbReference>
<dbReference type="EMBL" id="CAUOFW020001206">
    <property type="protein sequence ID" value="CAK9142226.1"/>
    <property type="molecule type" value="Genomic_DNA"/>
</dbReference>
<sequence>MSKYSSRLTVLEGRLLHLSLVEYRSVKLAFSDCRSMEFEKYCTVEGNPTTVLPCPWHCTKREKGNTK</sequence>
<evidence type="ECO:0000313" key="1">
    <source>
        <dbReference type="EMBL" id="CAK9142226.1"/>
    </source>
</evidence>
<dbReference type="AlphaFoldDB" id="A0ABC8RDA1"/>
<organism evidence="1 2">
    <name type="scientific">Ilex paraguariensis</name>
    <name type="common">yerba mate</name>
    <dbReference type="NCBI Taxonomy" id="185542"/>
    <lineage>
        <taxon>Eukaryota</taxon>
        <taxon>Viridiplantae</taxon>
        <taxon>Streptophyta</taxon>
        <taxon>Embryophyta</taxon>
        <taxon>Tracheophyta</taxon>
        <taxon>Spermatophyta</taxon>
        <taxon>Magnoliopsida</taxon>
        <taxon>eudicotyledons</taxon>
        <taxon>Gunneridae</taxon>
        <taxon>Pentapetalae</taxon>
        <taxon>asterids</taxon>
        <taxon>campanulids</taxon>
        <taxon>Aquifoliales</taxon>
        <taxon>Aquifoliaceae</taxon>
        <taxon>Ilex</taxon>
    </lineage>
</organism>
<protein>
    <submittedName>
        <fullName evidence="1">Uncharacterized protein</fullName>
    </submittedName>
</protein>
<proteinExistence type="predicted"/>
<gene>
    <name evidence="1" type="ORF">ILEXP_LOCUS9879</name>
</gene>